<dbReference type="RefSeq" id="WP_317610094.1">
    <property type="nucleotide sequence ID" value="NZ_JAGQEX010000010.1"/>
</dbReference>
<dbReference type="SUPFAM" id="SSF46785">
    <property type="entry name" value="Winged helix' DNA-binding domain"/>
    <property type="match status" value="1"/>
</dbReference>
<accession>A0AAE4Q5Z6</accession>
<dbReference type="PANTHER" id="PTHR34293:SF1">
    <property type="entry name" value="HTH-TYPE TRANSCRIPTIONAL REGULATOR TRMBL2"/>
    <property type="match status" value="1"/>
</dbReference>
<gene>
    <name evidence="2" type="ORF">KB584_06080</name>
</gene>
<dbReference type="InterPro" id="IPR002831">
    <property type="entry name" value="Tscrpt_reg_TrmB_N"/>
</dbReference>
<feature type="domain" description="Transcription regulator TrmB N-terminal" evidence="1">
    <location>
        <begin position="9"/>
        <end position="75"/>
    </location>
</feature>
<dbReference type="PANTHER" id="PTHR34293">
    <property type="entry name" value="HTH-TYPE TRANSCRIPTIONAL REGULATOR TRMBL2"/>
    <property type="match status" value="1"/>
</dbReference>
<dbReference type="Proteomes" id="UP001186118">
    <property type="component" value="Unassembled WGS sequence"/>
</dbReference>
<reference evidence="2" key="1">
    <citation type="submission" date="2021-04" db="EMBL/GenBank/DDBJ databases">
        <title>Draft genomes of 20 S. canis strains.</title>
        <authorList>
            <person name="Pagnossin D."/>
            <person name="Weir W."/>
            <person name="Smith A."/>
            <person name="Ure R."/>
            <person name="Oravcova K."/>
        </authorList>
    </citation>
    <scope>NUCLEOTIDE SEQUENCE</scope>
    <source>
        <strain evidence="2">284</strain>
    </source>
</reference>
<dbReference type="Gene3D" id="1.10.10.10">
    <property type="entry name" value="Winged helix-like DNA-binding domain superfamily/Winged helix DNA-binding domain"/>
    <property type="match status" value="1"/>
</dbReference>
<dbReference type="EMBL" id="JAGQEX010000010">
    <property type="protein sequence ID" value="MDV5977031.1"/>
    <property type="molecule type" value="Genomic_DNA"/>
</dbReference>
<sequence>MESLLQAMKYFGFTEMETKVYVSLLEFGPSTGYEISKKSGVPRSKVYNILEKLVKEGIIFDNHADIKLYTALSVEEMLLRIDNKTEKQFQQIEHYLSRITEKQKSYELWKVDHLQSVIEKVHFLINHANESLLIQIWESDLTEEIVQLLQKAEERLNVFILILFSDNHHYDLPLKHYYKHGFEQAKRHDMGGRWINIIADDDSVLFGTLEDNINIIWTHHPAMLSLAKEYIKHDAYTLKIIEDHREMLEKTYGPDLGQIREI</sequence>
<organism evidence="2 3">
    <name type="scientific">Streptococcus canis</name>
    <dbReference type="NCBI Taxonomy" id="1329"/>
    <lineage>
        <taxon>Bacteria</taxon>
        <taxon>Bacillati</taxon>
        <taxon>Bacillota</taxon>
        <taxon>Bacilli</taxon>
        <taxon>Lactobacillales</taxon>
        <taxon>Streptococcaceae</taxon>
        <taxon>Streptococcus</taxon>
    </lineage>
</organism>
<dbReference type="InterPro" id="IPR051797">
    <property type="entry name" value="TrmB-like"/>
</dbReference>
<proteinExistence type="predicted"/>
<name>A0AAE4Q5Z6_STRCB</name>
<dbReference type="CDD" id="cd09124">
    <property type="entry name" value="PLDc_like_TrmB_middle"/>
    <property type="match status" value="1"/>
</dbReference>
<dbReference type="InterPro" id="IPR036388">
    <property type="entry name" value="WH-like_DNA-bd_sf"/>
</dbReference>
<comment type="caution">
    <text evidence="2">The sequence shown here is derived from an EMBL/GenBank/DDBJ whole genome shotgun (WGS) entry which is preliminary data.</text>
</comment>
<dbReference type="InterPro" id="IPR036390">
    <property type="entry name" value="WH_DNA-bd_sf"/>
</dbReference>
<dbReference type="Pfam" id="PF01978">
    <property type="entry name" value="TrmB"/>
    <property type="match status" value="1"/>
</dbReference>
<protein>
    <submittedName>
        <fullName evidence="2">TrmB family transcriptional regulator</fullName>
    </submittedName>
</protein>
<dbReference type="AlphaFoldDB" id="A0AAE4Q5Z6"/>
<evidence type="ECO:0000313" key="3">
    <source>
        <dbReference type="Proteomes" id="UP001186118"/>
    </source>
</evidence>
<evidence type="ECO:0000259" key="1">
    <source>
        <dbReference type="Pfam" id="PF01978"/>
    </source>
</evidence>
<evidence type="ECO:0000313" key="2">
    <source>
        <dbReference type="EMBL" id="MDV5977031.1"/>
    </source>
</evidence>